<dbReference type="InterPro" id="IPR016211">
    <property type="entry name" value="Glu/Phe/Leu/Val/Trp_DH_bac/arc"/>
</dbReference>
<proteinExistence type="inferred from homology"/>
<dbReference type="InterPro" id="IPR006097">
    <property type="entry name" value="Glu/Leu/Phe/Val/Trp_DH_dimer"/>
</dbReference>
<dbReference type="Proteomes" id="UP000182063">
    <property type="component" value="Chromosome"/>
</dbReference>
<keyword evidence="2 6" id="KW-0560">Oxidoreductase</keyword>
<keyword evidence="9" id="KW-1185">Reference proteome</keyword>
<dbReference type="PANTHER" id="PTHR42722">
    <property type="entry name" value="LEUCINE DEHYDROGENASE"/>
    <property type="match status" value="1"/>
</dbReference>
<dbReference type="Gene3D" id="3.40.50.720">
    <property type="entry name" value="NAD(P)-binding Rossmann-like Domain"/>
    <property type="match status" value="1"/>
</dbReference>
<evidence type="ECO:0000256" key="3">
    <source>
        <dbReference type="ARBA" id="ARBA00023027"/>
    </source>
</evidence>
<dbReference type="OrthoDB" id="9803297at2"/>
<dbReference type="GO" id="GO:0000166">
    <property type="term" value="F:nucleotide binding"/>
    <property type="evidence" value="ECO:0007669"/>
    <property type="project" value="UniProtKB-KW"/>
</dbReference>
<evidence type="ECO:0000259" key="7">
    <source>
        <dbReference type="SMART" id="SM00839"/>
    </source>
</evidence>
<dbReference type="PIRSF" id="PIRSF000188">
    <property type="entry name" value="Phe_leu_dh"/>
    <property type="match status" value="1"/>
</dbReference>
<evidence type="ECO:0000256" key="6">
    <source>
        <dbReference type="RuleBase" id="RU004417"/>
    </source>
</evidence>
<dbReference type="SUPFAM" id="SSF51735">
    <property type="entry name" value="NAD(P)-binding Rossmann-fold domains"/>
    <property type="match status" value="1"/>
</dbReference>
<evidence type="ECO:0000256" key="2">
    <source>
        <dbReference type="ARBA" id="ARBA00023002"/>
    </source>
</evidence>
<dbReference type="PANTHER" id="PTHR42722:SF1">
    <property type="entry name" value="VALINE DEHYDROGENASE"/>
    <property type="match status" value="1"/>
</dbReference>
<dbReference type="SMART" id="SM00839">
    <property type="entry name" value="ELFV_dehydrog"/>
    <property type="match status" value="1"/>
</dbReference>
<dbReference type="KEGG" id="sphj:BSL82_12685"/>
<feature type="active site" description="Proton donor/acceptor" evidence="4">
    <location>
        <position position="81"/>
    </location>
</feature>
<dbReference type="InterPro" id="IPR046346">
    <property type="entry name" value="Aminoacid_DH-like_N_sf"/>
</dbReference>
<evidence type="ECO:0000256" key="5">
    <source>
        <dbReference type="PIRSR" id="PIRSR000188-2"/>
    </source>
</evidence>
<protein>
    <submittedName>
        <fullName evidence="8">Amino acid dehydrogenase</fullName>
    </submittedName>
</protein>
<dbReference type="InterPro" id="IPR036291">
    <property type="entry name" value="NAD(P)-bd_dom_sf"/>
</dbReference>
<reference evidence="9" key="1">
    <citation type="submission" date="2016-11" db="EMBL/GenBank/DDBJ databases">
        <title>Complete Genome Sequence of alachlor-degrading Sphingomonas sp. strain JJ-A5.</title>
        <authorList>
            <person name="Lee H."/>
            <person name="Ka J.-O."/>
        </authorList>
    </citation>
    <scope>NUCLEOTIDE SEQUENCE [LARGE SCALE GENOMIC DNA]</scope>
    <source>
        <strain evidence="9">JJ-A5</strain>
    </source>
</reference>
<dbReference type="PRINTS" id="PR00082">
    <property type="entry name" value="GLFDHDRGNASE"/>
</dbReference>
<dbReference type="EMBL" id="CP018221">
    <property type="protein sequence ID" value="API60053.1"/>
    <property type="molecule type" value="Genomic_DNA"/>
</dbReference>
<evidence type="ECO:0000256" key="1">
    <source>
        <dbReference type="ARBA" id="ARBA00006382"/>
    </source>
</evidence>
<dbReference type="STRING" id="1921510.BSL82_12685"/>
<accession>A0A1L3ZWP8</accession>
<dbReference type="InterPro" id="IPR006095">
    <property type="entry name" value="Glu/Leu/Phe/Val/Trp_DH"/>
</dbReference>
<comment type="similarity">
    <text evidence="1 6">Belongs to the Glu/Leu/Phe/Val dehydrogenases family.</text>
</comment>
<dbReference type="SUPFAM" id="SSF53223">
    <property type="entry name" value="Aminoacid dehydrogenase-like, N-terminal domain"/>
    <property type="match status" value="1"/>
</dbReference>
<dbReference type="AlphaFoldDB" id="A0A1L3ZWP8"/>
<feature type="domain" description="Glutamate/phenylalanine/leucine/valine/L-tryptophan dehydrogenase C-terminal" evidence="7">
    <location>
        <begin position="145"/>
        <end position="348"/>
    </location>
</feature>
<feature type="binding site" evidence="5">
    <location>
        <begin position="181"/>
        <end position="186"/>
    </location>
    <ligand>
        <name>NAD(+)</name>
        <dbReference type="ChEBI" id="CHEBI:57540"/>
    </ligand>
</feature>
<evidence type="ECO:0000256" key="4">
    <source>
        <dbReference type="PIRSR" id="PIRSR000188-1"/>
    </source>
</evidence>
<organism evidence="8 9">
    <name type="scientific">Tardibacter chloracetimidivorans</name>
    <dbReference type="NCBI Taxonomy" id="1921510"/>
    <lineage>
        <taxon>Bacteria</taxon>
        <taxon>Pseudomonadati</taxon>
        <taxon>Pseudomonadota</taxon>
        <taxon>Alphaproteobacteria</taxon>
        <taxon>Sphingomonadales</taxon>
        <taxon>Sphingomonadaceae</taxon>
        <taxon>Tardibacter</taxon>
    </lineage>
</organism>
<evidence type="ECO:0000313" key="8">
    <source>
        <dbReference type="EMBL" id="API60053.1"/>
    </source>
</evidence>
<dbReference type="RefSeq" id="WP_072597840.1">
    <property type="nucleotide sequence ID" value="NZ_CP018221.1"/>
</dbReference>
<dbReference type="GO" id="GO:0016639">
    <property type="term" value="F:oxidoreductase activity, acting on the CH-NH2 group of donors, NAD or NADP as acceptor"/>
    <property type="evidence" value="ECO:0007669"/>
    <property type="project" value="InterPro"/>
</dbReference>
<keyword evidence="3 5" id="KW-0520">NAD</keyword>
<dbReference type="InterPro" id="IPR006096">
    <property type="entry name" value="Glu/Leu/Phe/Val/Trp_DH_C"/>
</dbReference>
<dbReference type="GO" id="GO:0006520">
    <property type="term" value="P:amino acid metabolic process"/>
    <property type="evidence" value="ECO:0007669"/>
    <property type="project" value="InterPro"/>
</dbReference>
<dbReference type="Pfam" id="PF00208">
    <property type="entry name" value="ELFV_dehydrog"/>
    <property type="match status" value="1"/>
</dbReference>
<name>A0A1L3ZWP8_9SPHN</name>
<dbReference type="Gene3D" id="3.40.50.10860">
    <property type="entry name" value="Leucine Dehydrogenase, chain A, domain 1"/>
    <property type="match status" value="1"/>
</dbReference>
<dbReference type="CDD" id="cd01075">
    <property type="entry name" value="NAD_bind_Leu_Phe_Val_DH"/>
    <property type="match status" value="1"/>
</dbReference>
<sequence length="348" mass="36539">MTIPWNLADFDAHEDVHFFHDRSTGLRAIIAIHSTHLGPAAGGARYWRYAGDDEPLIDALRLSRGMSYKNAMAGLPMGGGKAVILRDDDGKGEARLEAFGRMIESLGGRYVTAEDVGMTDEDMRVIARRTRHVSGLPVAEGAAGGNPGPATALGVFLGLKAAVRYKLGRLDVEGVHVAIQGVGSVGAALARHLAAEGAVLTVADADEARAAGLAAELGCKSVPAREIMRVAADVFSPCALGAILDEQSIAELDAAVVAGAANNQLATPADGERLLSKGILYAPDYVINAGGIINVATEYLGQGDAESVRGKLAQIPERLTAIFEQSERRGLPTDRIADDMARRLIGRD</sequence>
<keyword evidence="5" id="KW-0547">Nucleotide-binding</keyword>
<gene>
    <name evidence="8" type="ORF">BSL82_12685</name>
</gene>
<dbReference type="Pfam" id="PF02812">
    <property type="entry name" value="ELFV_dehydrog_N"/>
    <property type="match status" value="1"/>
</dbReference>
<evidence type="ECO:0000313" key="9">
    <source>
        <dbReference type="Proteomes" id="UP000182063"/>
    </source>
</evidence>